<feature type="transmembrane region" description="Helical" evidence="8">
    <location>
        <begin position="299"/>
        <end position="319"/>
    </location>
</feature>
<feature type="transmembrane region" description="Helical" evidence="8">
    <location>
        <begin position="362"/>
        <end position="382"/>
    </location>
</feature>
<keyword evidence="3" id="KW-0813">Transport</keyword>
<keyword evidence="4 8" id="KW-0812">Transmembrane</keyword>
<dbReference type="SUPFAM" id="SSF103481">
    <property type="entry name" value="Multidrug resistance efflux transporter EmrE"/>
    <property type="match status" value="1"/>
</dbReference>
<dbReference type="GO" id="GO:0022857">
    <property type="term" value="F:transmembrane transporter activity"/>
    <property type="evidence" value="ECO:0007669"/>
    <property type="project" value="InterPro"/>
</dbReference>
<feature type="chain" id="PRO_5025424516" description="Solute carrier family 35 member F1" evidence="9">
    <location>
        <begin position="23"/>
        <end position="490"/>
    </location>
</feature>
<feature type="transmembrane region" description="Helical" evidence="8">
    <location>
        <begin position="331"/>
        <end position="350"/>
    </location>
</feature>
<dbReference type="EMBL" id="VBQZ03000163">
    <property type="protein sequence ID" value="MXQ96457.1"/>
    <property type="molecule type" value="Genomic_DNA"/>
</dbReference>
<dbReference type="InterPro" id="IPR037185">
    <property type="entry name" value="EmrE-like"/>
</dbReference>
<dbReference type="PANTHER" id="PTHR14233:SF10">
    <property type="entry name" value="SOLUTE CARRIER FAMILY 35 MEMBER F1"/>
    <property type="match status" value="1"/>
</dbReference>
<evidence type="ECO:0000256" key="1">
    <source>
        <dbReference type="ARBA" id="ARBA00004141"/>
    </source>
</evidence>
<reference evidence="10" key="1">
    <citation type="submission" date="2019-10" db="EMBL/GenBank/DDBJ databases">
        <title>The sequence and de novo assembly of the wild yak genome.</title>
        <authorList>
            <person name="Liu Y."/>
        </authorList>
    </citation>
    <scope>NUCLEOTIDE SEQUENCE [LARGE SCALE GENOMIC DNA]</scope>
    <source>
        <strain evidence="10">WY2019</strain>
    </source>
</reference>
<comment type="subcellular location">
    <subcellularLocation>
        <location evidence="1">Membrane</location>
        <topology evidence="1">Multi-pass membrane protein</topology>
    </subcellularLocation>
</comment>
<feature type="transmembrane region" description="Helical" evidence="8">
    <location>
        <begin position="211"/>
        <end position="228"/>
    </location>
</feature>
<keyword evidence="5 8" id="KW-1133">Transmembrane helix</keyword>
<comment type="caution">
    <text evidence="10">The sequence shown here is derived from an EMBL/GenBank/DDBJ whole genome shotgun (WGS) entry which is preliminary data.</text>
</comment>
<evidence type="ECO:0000256" key="2">
    <source>
        <dbReference type="ARBA" id="ARBA00007863"/>
    </source>
</evidence>
<evidence type="ECO:0000256" key="8">
    <source>
        <dbReference type="SAM" id="Phobius"/>
    </source>
</evidence>
<gene>
    <name evidence="10" type="ORF">E5288_WYG003414</name>
</gene>
<comment type="similarity">
    <text evidence="2">Belongs to the SLC35F solute transporter family.</text>
</comment>
<dbReference type="GO" id="GO:0016020">
    <property type="term" value="C:membrane"/>
    <property type="evidence" value="ECO:0007669"/>
    <property type="project" value="UniProtKB-SubCell"/>
</dbReference>
<evidence type="ECO:0000256" key="4">
    <source>
        <dbReference type="ARBA" id="ARBA00022692"/>
    </source>
</evidence>
<evidence type="ECO:0008006" key="12">
    <source>
        <dbReference type="Google" id="ProtNLM"/>
    </source>
</evidence>
<proteinExistence type="inferred from homology"/>
<evidence type="ECO:0000313" key="11">
    <source>
        <dbReference type="Proteomes" id="UP000322234"/>
    </source>
</evidence>
<dbReference type="InterPro" id="IPR009262">
    <property type="entry name" value="SLC35_F1/F2/F6"/>
</dbReference>
<feature type="transmembrane region" description="Helical" evidence="8">
    <location>
        <begin position="421"/>
        <end position="443"/>
    </location>
</feature>
<feature type="signal peptide" evidence="9">
    <location>
        <begin position="1"/>
        <end position="22"/>
    </location>
</feature>
<keyword evidence="9" id="KW-0732">Signal</keyword>
<organism evidence="10 11">
    <name type="scientific">Bos mutus</name>
    <name type="common">wild yak</name>
    <dbReference type="NCBI Taxonomy" id="72004"/>
    <lineage>
        <taxon>Eukaryota</taxon>
        <taxon>Metazoa</taxon>
        <taxon>Chordata</taxon>
        <taxon>Craniata</taxon>
        <taxon>Vertebrata</taxon>
        <taxon>Euteleostomi</taxon>
        <taxon>Mammalia</taxon>
        <taxon>Eutheria</taxon>
        <taxon>Laurasiatheria</taxon>
        <taxon>Artiodactyla</taxon>
        <taxon>Ruminantia</taxon>
        <taxon>Pecora</taxon>
        <taxon>Bovidae</taxon>
        <taxon>Bovinae</taxon>
        <taxon>Bos</taxon>
    </lineage>
</organism>
<evidence type="ECO:0000256" key="3">
    <source>
        <dbReference type="ARBA" id="ARBA00022448"/>
    </source>
</evidence>
<dbReference type="AlphaFoldDB" id="A0A6B0S6B8"/>
<feature type="transmembrane region" description="Helical" evidence="8">
    <location>
        <begin position="394"/>
        <end position="415"/>
    </location>
</feature>
<sequence>MVRALLIALNAAAGHLLWDVGGRMPPAGCRPATCPDVTGKPLGSHKANVPFSLVPMLLAQETQPHPHAYASVAQKGEMDEEYNLRKMKANSVDSHIANTYERLCASSTHGGIRVQEEACNRVLLVMVYVSLYEYKLYYNREMLISVALGQVLSLLICGISLTSKYLSEDFHANTPVFQSFLNYILLFLVYTTTLAVRQGEENLLAILRRRWWKYMILGLIDLEANYLVVKAYQYTTLTSIQLLDCFVIPVVILLSWFFLLIRYKAVHFIGIVVCILGMGCMAGADVLVGRHQGAGENKLVGDLLVLGGATLYGISNVWEEYIIRTLSRVEFLGMIGLFGAFFSGIQLAIMEHKELLKVPWDWQIGLLYVGFSACMFGLYSFMPVVIKKTSATSVNLSLLTADLYSLFCGLFLFHYKFSGLYLLSFFTILLGLVLYSSTSTYIAQDPRVYKQFRNPSGPVVDLPATAQVEPSVTYTSLGQETEDEPHVRVA</sequence>
<protein>
    <recommendedName>
        <fullName evidence="12">Solute carrier family 35 member F1</fullName>
    </recommendedName>
</protein>
<evidence type="ECO:0000256" key="7">
    <source>
        <dbReference type="ARBA" id="ARBA00037727"/>
    </source>
</evidence>
<evidence type="ECO:0000256" key="6">
    <source>
        <dbReference type="ARBA" id="ARBA00023136"/>
    </source>
</evidence>
<evidence type="ECO:0000256" key="5">
    <source>
        <dbReference type="ARBA" id="ARBA00022989"/>
    </source>
</evidence>
<feature type="transmembrane region" description="Helical" evidence="8">
    <location>
        <begin position="240"/>
        <end position="261"/>
    </location>
</feature>
<comment type="function">
    <text evidence="7">Putative solute transporter.</text>
</comment>
<evidence type="ECO:0000256" key="9">
    <source>
        <dbReference type="SAM" id="SignalP"/>
    </source>
</evidence>
<feature type="transmembrane region" description="Helical" evidence="8">
    <location>
        <begin position="181"/>
        <end position="199"/>
    </location>
</feature>
<feature type="transmembrane region" description="Helical" evidence="8">
    <location>
        <begin position="142"/>
        <end position="161"/>
    </location>
</feature>
<dbReference type="PANTHER" id="PTHR14233">
    <property type="entry name" value="DUF914-RELATED"/>
    <property type="match status" value="1"/>
</dbReference>
<feature type="transmembrane region" description="Helical" evidence="8">
    <location>
        <begin position="268"/>
        <end position="287"/>
    </location>
</feature>
<keyword evidence="11" id="KW-1185">Reference proteome</keyword>
<name>A0A6B0S6B8_9CETA</name>
<keyword evidence="6 8" id="KW-0472">Membrane</keyword>
<accession>A0A6B0S6B8</accession>
<dbReference type="InterPro" id="IPR052221">
    <property type="entry name" value="SLC35F_Transporter"/>
</dbReference>
<dbReference type="Pfam" id="PF06027">
    <property type="entry name" value="SLC35F"/>
    <property type="match status" value="1"/>
</dbReference>
<dbReference type="Proteomes" id="UP000322234">
    <property type="component" value="Unassembled WGS sequence"/>
</dbReference>
<evidence type="ECO:0000313" key="10">
    <source>
        <dbReference type="EMBL" id="MXQ96457.1"/>
    </source>
</evidence>